<dbReference type="EMBL" id="NTRR01000031">
    <property type="protein sequence ID" value="PFE12743.1"/>
    <property type="molecule type" value="Genomic_DNA"/>
</dbReference>
<proteinExistence type="predicted"/>
<evidence type="ECO:0008006" key="3">
    <source>
        <dbReference type="Google" id="ProtNLM"/>
    </source>
</evidence>
<reference evidence="1 2" key="1">
    <citation type="submission" date="2017-09" db="EMBL/GenBank/DDBJ databases">
        <title>Large-scale bioinformatics analysis of Bacillus genomes uncovers conserved roles of natural products in bacterial physiology.</title>
        <authorList>
            <consortium name="Agbiome Team Llc"/>
            <person name="Bleich R.M."/>
            <person name="Grubbs K.J."/>
            <person name="Santa Maria K.C."/>
            <person name="Allen S.E."/>
            <person name="Farag S."/>
            <person name="Shank E.A."/>
            <person name="Bowers A."/>
        </authorList>
    </citation>
    <scope>NUCLEOTIDE SEQUENCE [LARGE SCALE GENOMIC DNA]</scope>
    <source>
        <strain evidence="1 2">AFS022681</strain>
    </source>
</reference>
<dbReference type="AlphaFoldDB" id="A0A2A8ZXA2"/>
<evidence type="ECO:0000313" key="1">
    <source>
        <dbReference type="EMBL" id="PFE12743.1"/>
    </source>
</evidence>
<comment type="caution">
    <text evidence="1">The sequence shown here is derived from an EMBL/GenBank/DDBJ whole genome shotgun (WGS) entry which is preliminary data.</text>
</comment>
<sequence>MNFICLVCGFDELLEPPYDEDEDPSYEICPCCGFQFGYDDLDQGYTFVEYREKWLDSGANWFSSARNPNKWFLEKQFKNIE</sequence>
<accession>A0A2A8ZXA2</accession>
<dbReference type="Proteomes" id="UP000220032">
    <property type="component" value="Unassembled WGS sequence"/>
</dbReference>
<name>A0A2A8ZXA2_BACCE</name>
<evidence type="ECO:0000313" key="2">
    <source>
        <dbReference type="Proteomes" id="UP000220032"/>
    </source>
</evidence>
<organism evidence="1 2">
    <name type="scientific">Bacillus cereus</name>
    <dbReference type="NCBI Taxonomy" id="1396"/>
    <lineage>
        <taxon>Bacteria</taxon>
        <taxon>Bacillati</taxon>
        <taxon>Bacillota</taxon>
        <taxon>Bacilli</taxon>
        <taxon>Bacillales</taxon>
        <taxon>Bacillaceae</taxon>
        <taxon>Bacillus</taxon>
        <taxon>Bacillus cereus group</taxon>
    </lineage>
</organism>
<gene>
    <name evidence="1" type="ORF">CN307_18780</name>
</gene>
<protein>
    <recommendedName>
        <fullName evidence="3">Cysteine-rich CPCC domain-containing protein</fullName>
    </recommendedName>
</protein>